<gene>
    <name evidence="9" type="ORF">EHO51_15505</name>
</gene>
<keyword evidence="5" id="KW-0472">Membrane</keyword>
<evidence type="ECO:0000256" key="1">
    <source>
        <dbReference type="ARBA" id="ARBA00022723"/>
    </source>
</evidence>
<feature type="domain" description="DUF4396" evidence="8">
    <location>
        <begin position="78"/>
        <end position="216"/>
    </location>
</feature>
<dbReference type="PANTHER" id="PTHR11709">
    <property type="entry name" value="MULTI-COPPER OXIDASE"/>
    <property type="match status" value="1"/>
</dbReference>
<protein>
    <submittedName>
        <fullName evidence="9">DUF4396 domain-containing protein</fullName>
    </submittedName>
</protein>
<dbReference type="Proteomes" id="UP000273982">
    <property type="component" value="Chromosome"/>
</dbReference>
<reference evidence="9 10" key="1">
    <citation type="submission" date="2018-11" db="EMBL/GenBank/DDBJ databases">
        <title>Genome squencing of methanotrophic bacteria isolated from alkaline groundwater in Korea.</title>
        <authorList>
            <person name="Nguyen L.N."/>
        </authorList>
    </citation>
    <scope>NUCLEOTIDE SEQUENCE [LARGE SCALE GENOMIC DNA]</scope>
    <source>
        <strain evidence="9 10">GW6</strain>
    </source>
</reference>
<feature type="compositionally biased region" description="Basic and acidic residues" evidence="4">
    <location>
        <begin position="229"/>
        <end position="255"/>
    </location>
</feature>
<dbReference type="InterPro" id="IPR011707">
    <property type="entry name" value="Cu-oxidase-like_N"/>
</dbReference>
<organism evidence="9 10">
    <name type="scientific">Methylocystis rosea</name>
    <dbReference type="NCBI Taxonomy" id="173366"/>
    <lineage>
        <taxon>Bacteria</taxon>
        <taxon>Pseudomonadati</taxon>
        <taxon>Pseudomonadota</taxon>
        <taxon>Alphaproteobacteria</taxon>
        <taxon>Hyphomicrobiales</taxon>
        <taxon>Methylocystaceae</taxon>
        <taxon>Methylocystis</taxon>
    </lineage>
</organism>
<dbReference type="GO" id="GO:0016491">
    <property type="term" value="F:oxidoreductase activity"/>
    <property type="evidence" value="ECO:0007669"/>
    <property type="project" value="UniProtKB-KW"/>
</dbReference>
<dbReference type="RefSeq" id="WP_124739639.1">
    <property type="nucleotide sequence ID" value="NZ_CP034086.1"/>
</dbReference>
<name>A0A3G8M806_9HYPH</name>
<dbReference type="InterPro" id="IPR008972">
    <property type="entry name" value="Cupredoxin"/>
</dbReference>
<dbReference type="InterPro" id="IPR025509">
    <property type="entry name" value="DUF4396"/>
</dbReference>
<dbReference type="CDD" id="cd04202">
    <property type="entry name" value="CuRO_D2_2dMcoN_like"/>
    <property type="match status" value="1"/>
</dbReference>
<sequence length="648" mass="71804">MHSLLLLPIDYFLAAWFALTAACTLYVAIDGYKNPEPVVMKWGFILVTLYTGPFGLLLYVIADKEPRPGAHEQFVRPQWKQGVGSTIHCVAGDATGIILAAVIVAWMGLPMWLDLIVEYLAGFAFGLFIFQSLFMKEMMGGSYWENVRRSFFPEFISMNFMMAGMAPVMSFLMMGHDMRAMVPTELIFWGVMSLGVMAGFATAYPSNVWMVAQGLKHGLMTERKVGIQPEKSESAESTERGAHHPHHDHNGHADATEETAPSDAIASHAVGHAASMHMHATPEATSAQIAAFSLTSLVLLATGMLAPANWVNMGLSAHEVGGLIMPPGMLMFRDTTAEAMREMSFADSRLVRARFPIDVRGDRELPFTMDDGVKVFELTASVIRWSILPDVAVDAYAYNQQIPGPRIHIREGDRVRIRVRNDLPEGTTVHWHGLILPNAMDGPSEITQPPIPPGGYFDYAFTAHQHGTYFYHPHAEPDRSQALGLYGALIIDPATPAKEVPADQEYVMQLQEWLWREGLTFPAMPMDGMQPNYFTINGKSFPSTDTIRMKLGETLKVRFVGTNNGFIHPMHIHGGPFEVVARDGETLAESARYLADTVNVGPGQRYDVIWTARRRGKWLIHCHIPHHTSNDNTETKGGGGLMAIIEVE</sequence>
<feature type="domain" description="Plastocyanin-like" evidence="7">
    <location>
        <begin position="385"/>
        <end position="494"/>
    </location>
</feature>
<dbReference type="AlphaFoldDB" id="A0A3G8M806"/>
<dbReference type="KEGG" id="mros:EHO51_15505"/>
<evidence type="ECO:0000259" key="7">
    <source>
        <dbReference type="Pfam" id="PF07732"/>
    </source>
</evidence>
<dbReference type="InterPro" id="IPR045087">
    <property type="entry name" value="Cu-oxidase_fam"/>
</dbReference>
<proteinExistence type="predicted"/>
<dbReference type="InterPro" id="IPR011706">
    <property type="entry name" value="Cu-oxidase_C"/>
</dbReference>
<feature type="domain" description="Plastocyanin-like" evidence="6">
    <location>
        <begin position="528"/>
        <end position="630"/>
    </location>
</feature>
<dbReference type="SUPFAM" id="SSF49503">
    <property type="entry name" value="Cupredoxins"/>
    <property type="match status" value="2"/>
</dbReference>
<keyword evidence="5" id="KW-1133">Transmembrane helix</keyword>
<evidence type="ECO:0000259" key="6">
    <source>
        <dbReference type="Pfam" id="PF07731"/>
    </source>
</evidence>
<dbReference type="CDD" id="cd13860">
    <property type="entry name" value="CuRO_1_2dMco_1"/>
    <property type="match status" value="1"/>
</dbReference>
<keyword evidence="5" id="KW-0812">Transmembrane</keyword>
<feature type="transmembrane region" description="Helical" evidence="5">
    <location>
        <begin position="12"/>
        <end position="29"/>
    </location>
</feature>
<feature type="transmembrane region" description="Helical" evidence="5">
    <location>
        <begin position="186"/>
        <end position="204"/>
    </location>
</feature>
<dbReference type="EMBL" id="CP034086">
    <property type="protein sequence ID" value="AZG78031.1"/>
    <property type="molecule type" value="Genomic_DNA"/>
</dbReference>
<dbReference type="Pfam" id="PF07732">
    <property type="entry name" value="Cu-oxidase_3"/>
    <property type="match status" value="1"/>
</dbReference>
<dbReference type="Pfam" id="PF07731">
    <property type="entry name" value="Cu-oxidase_2"/>
    <property type="match status" value="1"/>
</dbReference>
<feature type="transmembrane region" description="Helical" evidence="5">
    <location>
        <begin position="41"/>
        <end position="62"/>
    </location>
</feature>
<evidence type="ECO:0000256" key="5">
    <source>
        <dbReference type="SAM" id="Phobius"/>
    </source>
</evidence>
<keyword evidence="2" id="KW-0560">Oxidoreductase</keyword>
<accession>A0A3G8M806</accession>
<evidence type="ECO:0000313" key="10">
    <source>
        <dbReference type="Proteomes" id="UP000273982"/>
    </source>
</evidence>
<feature type="transmembrane region" description="Helical" evidence="5">
    <location>
        <begin position="115"/>
        <end position="134"/>
    </location>
</feature>
<evidence type="ECO:0000256" key="4">
    <source>
        <dbReference type="SAM" id="MobiDB-lite"/>
    </source>
</evidence>
<keyword evidence="3" id="KW-0186">Copper</keyword>
<evidence type="ECO:0000313" key="9">
    <source>
        <dbReference type="EMBL" id="AZG78031.1"/>
    </source>
</evidence>
<evidence type="ECO:0000256" key="3">
    <source>
        <dbReference type="ARBA" id="ARBA00023008"/>
    </source>
</evidence>
<dbReference type="Gene3D" id="2.60.40.420">
    <property type="entry name" value="Cupredoxins - blue copper proteins"/>
    <property type="match status" value="2"/>
</dbReference>
<dbReference type="GO" id="GO:0005507">
    <property type="term" value="F:copper ion binding"/>
    <property type="evidence" value="ECO:0007669"/>
    <property type="project" value="InterPro"/>
</dbReference>
<dbReference type="Pfam" id="PF14342">
    <property type="entry name" value="DUF4396"/>
    <property type="match status" value="1"/>
</dbReference>
<evidence type="ECO:0000259" key="8">
    <source>
        <dbReference type="Pfam" id="PF14342"/>
    </source>
</evidence>
<feature type="region of interest" description="Disordered" evidence="4">
    <location>
        <begin position="229"/>
        <end position="261"/>
    </location>
</feature>
<feature type="transmembrane region" description="Helical" evidence="5">
    <location>
        <begin position="155"/>
        <end position="174"/>
    </location>
</feature>
<feature type="transmembrane region" description="Helical" evidence="5">
    <location>
        <begin position="83"/>
        <end position="109"/>
    </location>
</feature>
<keyword evidence="1" id="KW-0479">Metal-binding</keyword>
<dbReference type="PANTHER" id="PTHR11709:SF394">
    <property type="entry name" value="FI03373P-RELATED"/>
    <property type="match status" value="1"/>
</dbReference>
<evidence type="ECO:0000256" key="2">
    <source>
        <dbReference type="ARBA" id="ARBA00023002"/>
    </source>
</evidence>